<keyword evidence="4" id="KW-0411">Iron-sulfur</keyword>
<gene>
    <name evidence="6" type="ORF">ACFL27_17580</name>
</gene>
<evidence type="ECO:0000256" key="1">
    <source>
        <dbReference type="ARBA" id="ARBA00001966"/>
    </source>
</evidence>
<evidence type="ECO:0000313" key="6">
    <source>
        <dbReference type="EMBL" id="MFC1852007.1"/>
    </source>
</evidence>
<comment type="caution">
    <text evidence="6">The sequence shown here is derived from an EMBL/GenBank/DDBJ whole genome shotgun (WGS) entry which is preliminary data.</text>
</comment>
<dbReference type="Pfam" id="PF01869">
    <property type="entry name" value="BcrAD_BadFG"/>
    <property type="match status" value="1"/>
</dbReference>
<evidence type="ECO:0000256" key="3">
    <source>
        <dbReference type="ARBA" id="ARBA00023004"/>
    </source>
</evidence>
<dbReference type="InterPro" id="IPR008275">
    <property type="entry name" value="CoA_E_activase_dom"/>
</dbReference>
<dbReference type="InterPro" id="IPR002731">
    <property type="entry name" value="ATPase_BadF"/>
</dbReference>
<evidence type="ECO:0000259" key="5">
    <source>
        <dbReference type="Pfam" id="PF01869"/>
    </source>
</evidence>
<name>A0ABV6Z0M9_UNCC1</name>
<dbReference type="SUPFAM" id="SSF53067">
    <property type="entry name" value="Actin-like ATPase domain"/>
    <property type="match status" value="1"/>
</dbReference>
<dbReference type="CDD" id="cd24035">
    <property type="entry name" value="ASKHA_NBD_O66634-like_rpt2"/>
    <property type="match status" value="1"/>
</dbReference>
<evidence type="ECO:0000256" key="4">
    <source>
        <dbReference type="ARBA" id="ARBA00023014"/>
    </source>
</evidence>
<reference evidence="6 7" key="1">
    <citation type="submission" date="2024-09" db="EMBL/GenBank/DDBJ databases">
        <title>Laminarin stimulates single cell rates of sulfate reduction while oxygen inhibits transcriptomic activity in coastal marine sediment.</title>
        <authorList>
            <person name="Lindsay M."/>
            <person name="Orcutt B."/>
            <person name="Emerson D."/>
            <person name="Stepanauskas R."/>
            <person name="D'Angelo T."/>
        </authorList>
    </citation>
    <scope>NUCLEOTIDE SEQUENCE [LARGE SCALE GENOMIC DNA]</scope>
    <source>
        <strain evidence="6">SAG AM-311-K15</strain>
    </source>
</reference>
<evidence type="ECO:0000256" key="2">
    <source>
        <dbReference type="ARBA" id="ARBA00022723"/>
    </source>
</evidence>
<organism evidence="6 7">
    <name type="scientific">candidate division CSSED10-310 bacterium</name>
    <dbReference type="NCBI Taxonomy" id="2855610"/>
    <lineage>
        <taxon>Bacteria</taxon>
        <taxon>Bacteria division CSSED10-310</taxon>
    </lineage>
</organism>
<keyword evidence="2" id="KW-0479">Metal-binding</keyword>
<protein>
    <submittedName>
        <fullName evidence="6">Acyl-CoA dehydratase activase</fullName>
    </submittedName>
</protein>
<keyword evidence="3" id="KW-0408">Iron</keyword>
<evidence type="ECO:0000313" key="7">
    <source>
        <dbReference type="Proteomes" id="UP001594351"/>
    </source>
</evidence>
<dbReference type="InterPro" id="IPR051805">
    <property type="entry name" value="Dehydratase_Activator_Redct"/>
</dbReference>
<dbReference type="PANTHER" id="PTHR32329">
    <property type="entry name" value="BIFUNCTIONAL PROTEIN [INCLUDES 2-HYDROXYACYL-COA DEHYDRATASE (N-TER) AND ITS ACTIVATOR DOMAIN (C_TERM)-RELATED"/>
    <property type="match status" value="1"/>
</dbReference>
<sequence>MKYRGYLGIDVGSISTNIVFIDEDATLSQAIYLRTFGAPINSIKLGFNELRSKFSSEPEILGVGASGSARNLVGSIIGADIIKNEITAHGLGAIYVRPDVQTVLEIGGQDSKIIIIRDGIIVDFGMNTVCAAGTGSFLDHQAFRLGVPIEEIGQLAVSAKKISPIAGRCAVFAESDMIHKQQMGYNRAEIIAGLCNALAMNFLNNVAKGKNIQPPILFQGGVAANQGIKASFERILNCPLHIPPYFNVMGAYGAALLARESVLETKKVTSFRGFDISTLNFETKGFFCRECPNTCEIIEVFMDKKSIALSGDRCGRYSAQSESNAYSSSLVQCQR</sequence>
<proteinExistence type="predicted"/>
<dbReference type="EMBL" id="JBHPBY010000253">
    <property type="protein sequence ID" value="MFC1852007.1"/>
    <property type="molecule type" value="Genomic_DNA"/>
</dbReference>
<dbReference type="Gene3D" id="3.30.420.40">
    <property type="match status" value="2"/>
</dbReference>
<comment type="cofactor">
    <cofactor evidence="1">
        <name>[4Fe-4S] cluster</name>
        <dbReference type="ChEBI" id="CHEBI:49883"/>
    </cofactor>
</comment>
<dbReference type="Proteomes" id="UP001594351">
    <property type="component" value="Unassembled WGS sequence"/>
</dbReference>
<dbReference type="NCBIfam" id="TIGR00241">
    <property type="entry name" value="CoA_E_activ"/>
    <property type="match status" value="1"/>
</dbReference>
<keyword evidence="7" id="KW-1185">Reference proteome</keyword>
<dbReference type="PANTHER" id="PTHR32329:SF7">
    <property type="entry name" value="ACTIVATOR OF 2-HYDROXYACYL-COA-HYDRATASE"/>
    <property type="match status" value="1"/>
</dbReference>
<feature type="domain" description="ATPase BadF/BadG/BcrA/BcrD type" evidence="5">
    <location>
        <begin position="7"/>
        <end position="258"/>
    </location>
</feature>
<accession>A0ABV6Z0M9</accession>
<dbReference type="InterPro" id="IPR043129">
    <property type="entry name" value="ATPase_NBD"/>
</dbReference>